<reference evidence="2 3" key="2">
    <citation type="journal article" date="2018" name="New Phytol.">
        <title>High intraspecific genome diversity in the model arbuscular mycorrhizal symbiont Rhizophagus irregularis.</title>
        <authorList>
            <person name="Chen E.C.H."/>
            <person name="Morin E."/>
            <person name="Beaudet D."/>
            <person name="Noel J."/>
            <person name="Yildirir G."/>
            <person name="Ndikumana S."/>
            <person name="Charron P."/>
            <person name="St-Onge C."/>
            <person name="Giorgi J."/>
            <person name="Kruger M."/>
            <person name="Marton T."/>
            <person name="Ropars J."/>
            <person name="Grigoriev I.V."/>
            <person name="Hainaut M."/>
            <person name="Henrissat B."/>
            <person name="Roux C."/>
            <person name="Martin F."/>
            <person name="Corradi N."/>
        </authorList>
    </citation>
    <scope>NUCLEOTIDE SEQUENCE [LARGE SCALE GENOMIC DNA]</scope>
    <source>
        <strain evidence="2 3">DAOM 197198</strain>
    </source>
</reference>
<accession>A0A2P4PC86</accession>
<feature type="compositionally biased region" description="Basic and acidic residues" evidence="1">
    <location>
        <begin position="383"/>
        <end position="400"/>
    </location>
</feature>
<evidence type="ECO:0000313" key="3">
    <source>
        <dbReference type="Proteomes" id="UP000018888"/>
    </source>
</evidence>
<evidence type="ECO:0000313" key="2">
    <source>
        <dbReference type="EMBL" id="POG62985.1"/>
    </source>
</evidence>
<dbReference type="AlphaFoldDB" id="A0A2P4PC86"/>
<keyword evidence="3" id="KW-1185">Reference proteome</keyword>
<dbReference type="PANTHER" id="PTHR37171:SF1">
    <property type="entry name" value="SERINE_THREONINE-PROTEIN KINASE YRZF-RELATED"/>
    <property type="match status" value="1"/>
</dbReference>
<comment type="caution">
    <text evidence="2">The sequence shown here is derived from an EMBL/GenBank/DDBJ whole genome shotgun (WGS) entry which is preliminary data.</text>
</comment>
<name>A0A2P4PC86_RHIID</name>
<dbReference type="VEuPathDB" id="FungiDB:RhiirFUN_016817"/>
<dbReference type="PANTHER" id="PTHR37171">
    <property type="entry name" value="SERINE/THREONINE-PROTEIN KINASE YRZF-RELATED"/>
    <property type="match status" value="1"/>
</dbReference>
<dbReference type="EMBL" id="AUPC02000282">
    <property type="protein sequence ID" value="POG62985.1"/>
    <property type="molecule type" value="Genomic_DNA"/>
</dbReference>
<proteinExistence type="predicted"/>
<feature type="compositionally biased region" description="Polar residues" evidence="1">
    <location>
        <begin position="253"/>
        <end position="265"/>
    </location>
</feature>
<reference evidence="2 3" key="1">
    <citation type="journal article" date="2013" name="Proc. Natl. Acad. Sci. U.S.A.">
        <title>Genome of an arbuscular mycorrhizal fungus provides insight into the oldest plant symbiosis.</title>
        <authorList>
            <person name="Tisserant E."/>
            <person name="Malbreil M."/>
            <person name="Kuo A."/>
            <person name="Kohler A."/>
            <person name="Symeonidi A."/>
            <person name="Balestrini R."/>
            <person name="Charron P."/>
            <person name="Duensing N."/>
            <person name="Frei Dit Frey N."/>
            <person name="Gianinazzi-Pearson V."/>
            <person name="Gilbert L.B."/>
            <person name="Handa Y."/>
            <person name="Herr J.R."/>
            <person name="Hijri M."/>
            <person name="Koul R."/>
            <person name="Kawaguchi M."/>
            <person name="Krajinski F."/>
            <person name="Lammers P.J."/>
            <person name="Masclaux F.G."/>
            <person name="Murat C."/>
            <person name="Morin E."/>
            <person name="Ndikumana S."/>
            <person name="Pagni M."/>
            <person name="Petitpierre D."/>
            <person name="Requena N."/>
            <person name="Rosikiewicz P."/>
            <person name="Riley R."/>
            <person name="Saito K."/>
            <person name="San Clemente H."/>
            <person name="Shapiro H."/>
            <person name="van Tuinen D."/>
            <person name="Becard G."/>
            <person name="Bonfante P."/>
            <person name="Paszkowski U."/>
            <person name="Shachar-Hill Y.Y."/>
            <person name="Tuskan G.A."/>
            <person name="Young P.W."/>
            <person name="Sanders I.R."/>
            <person name="Henrissat B."/>
            <person name="Rensing S.A."/>
            <person name="Grigoriev I.V."/>
            <person name="Corradi N."/>
            <person name="Roux C."/>
            <person name="Martin F."/>
        </authorList>
    </citation>
    <scope>NUCLEOTIDE SEQUENCE [LARGE SCALE GENOMIC DNA]</scope>
    <source>
        <strain evidence="2 3">DAOM 197198</strain>
    </source>
</reference>
<gene>
    <name evidence="2" type="ORF">GLOIN_2v1485045</name>
</gene>
<dbReference type="InterPro" id="IPR052396">
    <property type="entry name" value="Meiotic_Drive_Suppr_Kinase"/>
</dbReference>
<evidence type="ECO:0000256" key="1">
    <source>
        <dbReference type="SAM" id="MobiDB-lite"/>
    </source>
</evidence>
<feature type="region of interest" description="Disordered" evidence="1">
    <location>
        <begin position="373"/>
        <end position="407"/>
    </location>
</feature>
<feature type="compositionally biased region" description="Polar residues" evidence="1">
    <location>
        <begin position="373"/>
        <end position="382"/>
    </location>
</feature>
<protein>
    <submittedName>
        <fullName evidence="2">Uncharacterized protein</fullName>
    </submittedName>
</protein>
<feature type="region of interest" description="Disordered" evidence="1">
    <location>
        <begin position="253"/>
        <end position="273"/>
    </location>
</feature>
<organism evidence="2 3">
    <name type="scientific">Rhizophagus irregularis (strain DAOM 181602 / DAOM 197198 / MUCL 43194)</name>
    <name type="common">Arbuscular mycorrhizal fungus</name>
    <name type="synonym">Glomus intraradices</name>
    <dbReference type="NCBI Taxonomy" id="747089"/>
    <lineage>
        <taxon>Eukaryota</taxon>
        <taxon>Fungi</taxon>
        <taxon>Fungi incertae sedis</taxon>
        <taxon>Mucoromycota</taxon>
        <taxon>Glomeromycotina</taxon>
        <taxon>Glomeromycetes</taxon>
        <taxon>Glomerales</taxon>
        <taxon>Glomeraceae</taxon>
        <taxon>Rhizophagus</taxon>
    </lineage>
</organism>
<dbReference type="Proteomes" id="UP000018888">
    <property type="component" value="Unassembled WGS sequence"/>
</dbReference>
<sequence length="407" mass="46821">MDNKNIYGVMPYVGLETYTQAADVYTVALRSKIAYNQPETRVDLQITQNFCATPGSFLLMKFYRAFHYLFIILKILVDRLAQQKISGSWPTRITRWKGFLAEVDRYNFDEIERLERPHFLVITSTLSFGRRELMAGHLYDIIGQIYNYMSSLQLQYGVLSSYDNHWFLYRPKNNNTELQISHSCACDSTNPPVLKSYVYLARLAKEDPASPHLNINNSNRKQTLALQQSQQNSGSGHISQIFRSLSNPHYNLRSTSGDQGLNENQDPTEEAIGYGQTGGTYRCKFYGQTLALKDLDLQFFYNMKNDIKIYQRLSKIQVKYIPKLLCYGYYGVEWAKLWPNVTPETLTTDEVVDTVNKFRKNLLGEDLPQNLSTSIKDYTSPEQGKKRIIGEQGDRSKVEDAENEGGE</sequence>